<gene>
    <name evidence="1" type="ORF">A5630_10820</name>
</gene>
<evidence type="ECO:0000313" key="1">
    <source>
        <dbReference type="EMBL" id="OBJ46904.1"/>
    </source>
</evidence>
<dbReference type="InterPro" id="IPR036689">
    <property type="entry name" value="ESAT-6-like_sf"/>
</dbReference>
<dbReference type="OrthoDB" id="4638382at2"/>
<sequence>MGGTLRVDPDSLRDVARAQSDVSAAVSGMGVGTSMAGAGTGMSGLASAGACQFVGTVVDAALGTVSEELTSHSEKVRRAADLYQQADERGGHRIRQLIR</sequence>
<evidence type="ECO:0008006" key="3">
    <source>
        <dbReference type="Google" id="ProtNLM"/>
    </source>
</evidence>
<dbReference type="AlphaFoldDB" id="A0A1A3HGW2"/>
<comment type="caution">
    <text evidence="1">The sequence shown here is derived from an EMBL/GenBank/DDBJ whole genome shotgun (WGS) entry which is preliminary data.</text>
</comment>
<name>A0A1A3HGW2_MYCMU</name>
<dbReference type="InterPro" id="IPR022536">
    <property type="entry name" value="EspC"/>
</dbReference>
<organism evidence="1 2">
    <name type="scientific">Mycolicibacterium mucogenicum</name>
    <name type="common">Mycobacterium mucogenicum</name>
    <dbReference type="NCBI Taxonomy" id="56689"/>
    <lineage>
        <taxon>Bacteria</taxon>
        <taxon>Bacillati</taxon>
        <taxon>Actinomycetota</taxon>
        <taxon>Actinomycetes</taxon>
        <taxon>Mycobacteriales</taxon>
        <taxon>Mycobacteriaceae</taxon>
        <taxon>Mycolicibacterium</taxon>
    </lineage>
</organism>
<dbReference type="Pfam" id="PF10824">
    <property type="entry name" value="T7SS_ESX_EspC"/>
    <property type="match status" value="1"/>
</dbReference>
<dbReference type="EMBL" id="LZLC01000003">
    <property type="protein sequence ID" value="OBJ46904.1"/>
    <property type="molecule type" value="Genomic_DNA"/>
</dbReference>
<reference evidence="2" key="1">
    <citation type="submission" date="2016-06" db="EMBL/GenBank/DDBJ databases">
        <authorList>
            <person name="Sutton G."/>
            <person name="Brinkac L."/>
            <person name="Sanka R."/>
            <person name="Adams M."/>
            <person name="Lau E."/>
            <person name="Garcia-Basteiro A."/>
            <person name="Lopez-Varela E."/>
            <person name="Palencia S."/>
        </authorList>
    </citation>
    <scope>NUCLEOTIDE SEQUENCE [LARGE SCALE GENOMIC DNA]</scope>
    <source>
        <strain evidence="2">1127319.6</strain>
    </source>
</reference>
<dbReference type="SUPFAM" id="SSF140453">
    <property type="entry name" value="EsxAB dimer-like"/>
    <property type="match status" value="1"/>
</dbReference>
<dbReference type="RefSeq" id="WP_064978576.1">
    <property type="nucleotide sequence ID" value="NZ_LZLC01000003.1"/>
</dbReference>
<accession>A0A1A3HGW2</accession>
<dbReference type="Proteomes" id="UP000093898">
    <property type="component" value="Unassembled WGS sequence"/>
</dbReference>
<protein>
    <recommendedName>
        <fullName evidence="3">ESX-1 secretion-associated protein</fullName>
    </recommendedName>
</protein>
<dbReference type="Gene3D" id="1.10.287.1060">
    <property type="entry name" value="ESAT-6-like"/>
    <property type="match status" value="1"/>
</dbReference>
<proteinExistence type="predicted"/>
<dbReference type="GO" id="GO:0009306">
    <property type="term" value="P:protein secretion"/>
    <property type="evidence" value="ECO:0007669"/>
    <property type="project" value="InterPro"/>
</dbReference>
<evidence type="ECO:0000313" key="2">
    <source>
        <dbReference type="Proteomes" id="UP000093898"/>
    </source>
</evidence>